<feature type="region of interest" description="Disordered" evidence="1">
    <location>
        <begin position="150"/>
        <end position="206"/>
    </location>
</feature>
<sequence>MLRSDYKYSREPAVEAATDRRDGGGCSSGINESGCSARQASPSLLLTPGAAAAGTDNDGEDGSSGGGKRGGSMKHWSPLAALGKRARDGLRRCNTVRAGLGGGASSSSTTPSAADLNLSSRRNAMPNIFLGLPSSGVRRLFAIYGIDDSPGGRAGSSGTHSTLSPTASSTGASTAASSKGEESLFARHSRTSSVRSRRLPNFGGPMQQQQHQHMLMMQQHQQHLLVPPQPVAGPVAHHPIDKRRASSMRDHQGRQHRKASSCHGNW</sequence>
<feature type="compositionally biased region" description="Basic residues" evidence="1">
    <location>
        <begin position="187"/>
        <end position="198"/>
    </location>
</feature>
<organism evidence="2 3">
    <name type="scientific">Macrostomum lignano</name>
    <dbReference type="NCBI Taxonomy" id="282301"/>
    <lineage>
        <taxon>Eukaryota</taxon>
        <taxon>Metazoa</taxon>
        <taxon>Spiralia</taxon>
        <taxon>Lophotrochozoa</taxon>
        <taxon>Platyhelminthes</taxon>
        <taxon>Rhabditophora</taxon>
        <taxon>Macrostomorpha</taxon>
        <taxon>Macrostomida</taxon>
        <taxon>Macrostomidae</taxon>
        <taxon>Macrostomum</taxon>
    </lineage>
</organism>
<feature type="compositionally biased region" description="Basic and acidic residues" evidence="1">
    <location>
        <begin position="1"/>
        <end position="23"/>
    </location>
</feature>
<evidence type="ECO:0000313" key="3">
    <source>
        <dbReference type="Proteomes" id="UP000215902"/>
    </source>
</evidence>
<dbReference type="Proteomes" id="UP000215902">
    <property type="component" value="Unassembled WGS sequence"/>
</dbReference>
<dbReference type="EMBL" id="NIVC01002108">
    <property type="protein sequence ID" value="PAA60826.1"/>
    <property type="molecule type" value="Genomic_DNA"/>
</dbReference>
<evidence type="ECO:0000313" key="2">
    <source>
        <dbReference type="EMBL" id="PAA60826.1"/>
    </source>
</evidence>
<evidence type="ECO:0000256" key="1">
    <source>
        <dbReference type="SAM" id="MobiDB-lite"/>
    </source>
</evidence>
<dbReference type="AlphaFoldDB" id="A0A267EH90"/>
<keyword evidence="3" id="KW-1185">Reference proteome</keyword>
<gene>
    <name evidence="2" type="ORF">BOX15_Mlig010588g2</name>
</gene>
<feature type="compositionally biased region" description="Low complexity" evidence="1">
    <location>
        <begin position="161"/>
        <end position="178"/>
    </location>
</feature>
<feature type="compositionally biased region" description="Polar residues" evidence="1">
    <location>
        <begin position="28"/>
        <end position="39"/>
    </location>
</feature>
<feature type="region of interest" description="Disordered" evidence="1">
    <location>
        <begin position="243"/>
        <end position="266"/>
    </location>
</feature>
<name>A0A267EH90_9PLAT</name>
<proteinExistence type="predicted"/>
<protein>
    <submittedName>
        <fullName evidence="2">Uncharacterized protein</fullName>
    </submittedName>
</protein>
<feature type="compositionally biased region" description="Low complexity" evidence="1">
    <location>
        <begin position="40"/>
        <end position="56"/>
    </location>
</feature>
<comment type="caution">
    <text evidence="2">The sequence shown here is derived from an EMBL/GenBank/DDBJ whole genome shotgun (WGS) entry which is preliminary data.</text>
</comment>
<feature type="compositionally biased region" description="Basic and acidic residues" evidence="1">
    <location>
        <begin position="243"/>
        <end position="253"/>
    </location>
</feature>
<reference evidence="2 3" key="1">
    <citation type="submission" date="2017-06" db="EMBL/GenBank/DDBJ databases">
        <title>A platform for efficient transgenesis in Macrostomum lignano, a flatworm model organism for stem cell research.</title>
        <authorList>
            <person name="Berezikov E."/>
        </authorList>
    </citation>
    <scope>NUCLEOTIDE SEQUENCE [LARGE SCALE GENOMIC DNA]</scope>
    <source>
        <strain evidence="2">DV1</strain>
        <tissue evidence="2">Whole organism</tissue>
    </source>
</reference>
<feature type="region of interest" description="Disordered" evidence="1">
    <location>
        <begin position="1"/>
        <end position="75"/>
    </location>
</feature>
<accession>A0A267EH90</accession>